<accession>A0AAD6VP32</accession>
<gene>
    <name evidence="1" type="ORF">GGX14DRAFT_54659</name>
</gene>
<dbReference type="AlphaFoldDB" id="A0AAD6VP32"/>
<comment type="caution">
    <text evidence="1">The sequence shown here is derived from an EMBL/GenBank/DDBJ whole genome shotgun (WGS) entry which is preliminary data.</text>
</comment>
<evidence type="ECO:0000313" key="1">
    <source>
        <dbReference type="EMBL" id="KAJ7215933.1"/>
    </source>
</evidence>
<dbReference type="Proteomes" id="UP001219525">
    <property type="component" value="Unassembled WGS sequence"/>
</dbReference>
<organism evidence="1 2">
    <name type="scientific">Mycena pura</name>
    <dbReference type="NCBI Taxonomy" id="153505"/>
    <lineage>
        <taxon>Eukaryota</taxon>
        <taxon>Fungi</taxon>
        <taxon>Dikarya</taxon>
        <taxon>Basidiomycota</taxon>
        <taxon>Agaricomycotina</taxon>
        <taxon>Agaricomycetes</taxon>
        <taxon>Agaricomycetidae</taxon>
        <taxon>Agaricales</taxon>
        <taxon>Marasmiineae</taxon>
        <taxon>Mycenaceae</taxon>
        <taxon>Mycena</taxon>
    </lineage>
</organism>
<keyword evidence="2" id="KW-1185">Reference proteome</keyword>
<reference evidence="1" key="1">
    <citation type="submission" date="2023-03" db="EMBL/GenBank/DDBJ databases">
        <title>Massive genome expansion in bonnet fungi (Mycena s.s.) driven by repeated elements and novel gene families across ecological guilds.</title>
        <authorList>
            <consortium name="Lawrence Berkeley National Laboratory"/>
            <person name="Harder C.B."/>
            <person name="Miyauchi S."/>
            <person name="Viragh M."/>
            <person name="Kuo A."/>
            <person name="Thoen E."/>
            <person name="Andreopoulos B."/>
            <person name="Lu D."/>
            <person name="Skrede I."/>
            <person name="Drula E."/>
            <person name="Henrissat B."/>
            <person name="Morin E."/>
            <person name="Kohler A."/>
            <person name="Barry K."/>
            <person name="LaButti K."/>
            <person name="Morin E."/>
            <person name="Salamov A."/>
            <person name="Lipzen A."/>
            <person name="Mereny Z."/>
            <person name="Hegedus B."/>
            <person name="Baldrian P."/>
            <person name="Stursova M."/>
            <person name="Weitz H."/>
            <person name="Taylor A."/>
            <person name="Grigoriev I.V."/>
            <person name="Nagy L.G."/>
            <person name="Martin F."/>
            <person name="Kauserud H."/>
        </authorList>
    </citation>
    <scope>NUCLEOTIDE SEQUENCE</scope>
    <source>
        <strain evidence="1">9144</strain>
    </source>
</reference>
<sequence>MWVRLYNDRPEVIIGSATPQVTKWALNTIPSLDFTVNFGGSFQKNLEHFVVQFAQGNIPKLDEEDVCNYLCCLNSFFRPVDPKILSQRNKRYFKVFLMTQLLKGLQSATIDVTLVTRLFKTTSGLLNMGVSESKSYSARQVRYLIKEISNFCSALPQEEGWFDLVVSAATFARARNTGFNYEGQRLDDRKTPWCAVDICSIGTCMGKQMCLSPRGVGRCNIYSSRWSFGIIGMESTGHPVPSTI</sequence>
<proteinExistence type="predicted"/>
<evidence type="ECO:0000313" key="2">
    <source>
        <dbReference type="Proteomes" id="UP001219525"/>
    </source>
</evidence>
<protein>
    <submittedName>
        <fullName evidence="1">Uncharacterized protein</fullName>
    </submittedName>
</protein>
<dbReference type="EMBL" id="JARJCW010000016">
    <property type="protein sequence ID" value="KAJ7215933.1"/>
    <property type="molecule type" value="Genomic_DNA"/>
</dbReference>
<name>A0AAD6VP32_9AGAR</name>